<name>A0A376P1E6_ECOLX</name>
<dbReference type="AlphaFoldDB" id="A0A376P1E6"/>
<dbReference type="EMBL" id="UGBT01000002">
    <property type="protein sequence ID" value="STH72315.1"/>
    <property type="molecule type" value="Genomic_DNA"/>
</dbReference>
<proteinExistence type="predicted"/>
<organism evidence="1 2">
    <name type="scientific">Escherichia coli</name>
    <dbReference type="NCBI Taxonomy" id="562"/>
    <lineage>
        <taxon>Bacteria</taxon>
        <taxon>Pseudomonadati</taxon>
        <taxon>Pseudomonadota</taxon>
        <taxon>Gammaproteobacteria</taxon>
        <taxon>Enterobacterales</taxon>
        <taxon>Enterobacteriaceae</taxon>
        <taxon>Escherichia</taxon>
    </lineage>
</organism>
<evidence type="ECO:0000313" key="2">
    <source>
        <dbReference type="Proteomes" id="UP000254428"/>
    </source>
</evidence>
<dbReference type="Proteomes" id="UP000254428">
    <property type="component" value="Unassembled WGS sequence"/>
</dbReference>
<gene>
    <name evidence="1" type="primary">ybaE_1</name>
    <name evidence="1" type="ORF">NCTC11341_03979</name>
</gene>
<reference evidence="1 2" key="1">
    <citation type="submission" date="2018-06" db="EMBL/GenBank/DDBJ databases">
        <authorList>
            <consortium name="Pathogen Informatics"/>
            <person name="Doyle S."/>
        </authorList>
    </citation>
    <scope>NUCLEOTIDE SEQUENCE [LARGE SCALE GENOMIC DNA]</scope>
    <source>
        <strain evidence="1 2">NCTC11341</strain>
    </source>
</reference>
<dbReference type="SUPFAM" id="SSF53850">
    <property type="entry name" value="Periplasmic binding protein-like II"/>
    <property type="match status" value="1"/>
</dbReference>
<accession>A0A376P1E6</accession>
<sequence length="109" mass="12435">MMGDRLIGEAPEYTLEQWLRCDPLWPHVFDAPAYAHLQSTLDAVQVMPDEENRFNALKAVFSQLMADATLTPLFNYHYRISAPPGVNGVRLTPRGWFEFTEAWLPAPSQ</sequence>
<evidence type="ECO:0000313" key="1">
    <source>
        <dbReference type="EMBL" id="STH72315.1"/>
    </source>
</evidence>
<protein>
    <submittedName>
        <fullName evidence="1">Bacterial extracellular solute-binding protein, family 5</fullName>
    </submittedName>
</protein>